<keyword evidence="1" id="KW-1133">Transmembrane helix</keyword>
<accession>A0A7X6L9I4</accession>
<dbReference type="EMBL" id="JAAXOS010000015">
    <property type="protein sequence ID" value="NKY30110.1"/>
    <property type="molecule type" value="Genomic_DNA"/>
</dbReference>
<feature type="transmembrane region" description="Helical" evidence="1">
    <location>
        <begin position="263"/>
        <end position="285"/>
    </location>
</feature>
<dbReference type="InterPro" id="IPR010640">
    <property type="entry name" value="Low_temperature_requirement_A"/>
</dbReference>
<sequence length="381" mass="40882">MTDQSALSADGGQLRASTLELFFDLVFVLTITQLSHVYTHHPGFQALVQVALLFGLVWWMYSGYVWLTNEVAPNSSSRRTWLLVGMFAFFVLALAIPDAFHGTGIAFGFGYVLVTAVHTALFASAGGASAAIAIRRLAPLNALAAALVLAGGFVHDWMQYACWTVAFTVQVISPYLVDTRDFVIRARHFCERHGLVVIVAIGESIVAVGAGLAGEKITPQLIATVGLGLGLAYVLWWAYFGVDDERGEHALAAVPDRERSRPALLAYGYSLYPLLIGVIVAAAGIQMSVARGDEATSVAVAAALSGGVALYFLGQFFFRLTLRLPRPWARLLAALAVAATTPIGIFWVSWAQLVAIVVVGYAAVIADDLLTLRSGEHSTYF</sequence>
<keyword evidence="1" id="KW-0812">Transmembrane</keyword>
<keyword evidence="1" id="KW-0472">Membrane</keyword>
<keyword evidence="3" id="KW-1185">Reference proteome</keyword>
<dbReference type="Proteomes" id="UP000540698">
    <property type="component" value="Unassembled WGS sequence"/>
</dbReference>
<evidence type="ECO:0000256" key="1">
    <source>
        <dbReference type="SAM" id="Phobius"/>
    </source>
</evidence>
<feature type="transmembrane region" description="Helical" evidence="1">
    <location>
        <begin position="44"/>
        <end position="67"/>
    </location>
</feature>
<feature type="transmembrane region" description="Helical" evidence="1">
    <location>
        <begin position="79"/>
        <end position="97"/>
    </location>
</feature>
<dbReference type="RefSeq" id="WP_062970694.1">
    <property type="nucleotide sequence ID" value="NZ_JAAXOS010000015.1"/>
</dbReference>
<feature type="transmembrane region" description="Helical" evidence="1">
    <location>
        <begin position="103"/>
        <end position="125"/>
    </location>
</feature>
<feature type="transmembrane region" description="Helical" evidence="1">
    <location>
        <begin position="353"/>
        <end position="372"/>
    </location>
</feature>
<dbReference type="AlphaFoldDB" id="A0A7X6L9I4"/>
<proteinExistence type="predicted"/>
<feature type="transmembrane region" description="Helical" evidence="1">
    <location>
        <begin position="297"/>
        <end position="318"/>
    </location>
</feature>
<reference evidence="2 3" key="1">
    <citation type="submission" date="2020-04" db="EMBL/GenBank/DDBJ databases">
        <title>MicrobeNet Type strains.</title>
        <authorList>
            <person name="Nicholson A.C."/>
        </authorList>
    </citation>
    <scope>NUCLEOTIDE SEQUENCE [LARGE SCALE GENOMIC DNA]</scope>
    <source>
        <strain evidence="2 3">DSM 44956</strain>
    </source>
</reference>
<evidence type="ECO:0000313" key="3">
    <source>
        <dbReference type="Proteomes" id="UP000540698"/>
    </source>
</evidence>
<feature type="transmembrane region" description="Helical" evidence="1">
    <location>
        <begin position="220"/>
        <end position="242"/>
    </location>
</feature>
<gene>
    <name evidence="2" type="ORF">HGB38_28435</name>
</gene>
<comment type="caution">
    <text evidence="2">The sequence shown here is derived from an EMBL/GenBank/DDBJ whole genome shotgun (WGS) entry which is preliminary data.</text>
</comment>
<dbReference type="Pfam" id="PF06772">
    <property type="entry name" value="LtrA"/>
    <property type="match status" value="1"/>
</dbReference>
<protein>
    <submittedName>
        <fullName evidence="2">Low temperature requirement protein A</fullName>
    </submittedName>
</protein>
<name>A0A7X6L9I4_9NOCA</name>
<evidence type="ECO:0000313" key="2">
    <source>
        <dbReference type="EMBL" id="NKY30110.1"/>
    </source>
</evidence>
<feature type="transmembrane region" description="Helical" evidence="1">
    <location>
        <begin position="189"/>
        <end position="214"/>
    </location>
</feature>
<dbReference type="PANTHER" id="PTHR36840">
    <property type="entry name" value="BLL5714 PROTEIN"/>
    <property type="match status" value="1"/>
</dbReference>
<organism evidence="2 3">
    <name type="scientific">Nocardia gamkensis</name>
    <dbReference type="NCBI Taxonomy" id="352869"/>
    <lineage>
        <taxon>Bacteria</taxon>
        <taxon>Bacillati</taxon>
        <taxon>Actinomycetota</taxon>
        <taxon>Actinomycetes</taxon>
        <taxon>Mycobacteriales</taxon>
        <taxon>Nocardiaceae</taxon>
        <taxon>Nocardia</taxon>
    </lineage>
</organism>
<dbReference type="PANTHER" id="PTHR36840:SF1">
    <property type="entry name" value="BLL5714 PROTEIN"/>
    <property type="match status" value="1"/>
</dbReference>